<dbReference type="Proteomes" id="UP000516404">
    <property type="component" value="Chromosome"/>
</dbReference>
<dbReference type="SUPFAM" id="SSF46785">
    <property type="entry name" value="Winged helix' DNA-binding domain"/>
    <property type="match status" value="1"/>
</dbReference>
<protein>
    <submittedName>
        <fullName evidence="2">MarR family transcriptional regulator</fullName>
    </submittedName>
</protein>
<dbReference type="PROSITE" id="PS50995">
    <property type="entry name" value="HTH_MARR_2"/>
    <property type="match status" value="1"/>
</dbReference>
<reference evidence="2 3" key="1">
    <citation type="submission" date="2020-09" db="EMBL/GenBank/DDBJ databases">
        <title>Investigation of environmental microbes.</title>
        <authorList>
            <person name="Ou Y."/>
            <person name="Kang Q."/>
        </authorList>
    </citation>
    <scope>NUCLEOTIDE SEQUENCE [LARGE SCALE GENOMIC DNA]</scope>
    <source>
        <strain evidence="2 3">KJZ-14</strain>
    </source>
</reference>
<accession>A0A7H2BGH4</accession>
<dbReference type="PANTHER" id="PTHR33164:SF43">
    <property type="entry name" value="HTH-TYPE TRANSCRIPTIONAL REPRESSOR YETL"/>
    <property type="match status" value="1"/>
</dbReference>
<dbReference type="InterPro" id="IPR036388">
    <property type="entry name" value="WH-like_DNA-bd_sf"/>
</dbReference>
<dbReference type="InterPro" id="IPR000835">
    <property type="entry name" value="HTH_MarR-typ"/>
</dbReference>
<sequence length="125" mass="14424">MRSHTRDDMRMNETELLALRYLLKQTNLNTPVLQRDIARELGITGASASALAQRLERDGYIERNPHPKDGRATVLVPTVKTNEEVRSTLNEMHQQMFDVVRQLDDREVLAVKKFLIAMIETVKNH</sequence>
<feature type="domain" description="HTH marR-type" evidence="1">
    <location>
        <begin position="1"/>
        <end position="120"/>
    </location>
</feature>
<organism evidence="2 3">
    <name type="scientific">Rothia terrae</name>
    <dbReference type="NCBI Taxonomy" id="396015"/>
    <lineage>
        <taxon>Bacteria</taxon>
        <taxon>Bacillati</taxon>
        <taxon>Actinomycetota</taxon>
        <taxon>Actinomycetes</taxon>
        <taxon>Micrococcales</taxon>
        <taxon>Micrococcaceae</taxon>
        <taxon>Rothia</taxon>
    </lineage>
</organism>
<dbReference type="Pfam" id="PF12802">
    <property type="entry name" value="MarR_2"/>
    <property type="match status" value="1"/>
</dbReference>
<evidence type="ECO:0000313" key="2">
    <source>
        <dbReference type="EMBL" id="QNV38770.1"/>
    </source>
</evidence>
<dbReference type="InterPro" id="IPR039422">
    <property type="entry name" value="MarR/SlyA-like"/>
</dbReference>
<evidence type="ECO:0000259" key="1">
    <source>
        <dbReference type="PROSITE" id="PS50995"/>
    </source>
</evidence>
<dbReference type="Gene3D" id="1.10.10.10">
    <property type="entry name" value="Winged helix-like DNA-binding domain superfamily/Winged helix DNA-binding domain"/>
    <property type="match status" value="1"/>
</dbReference>
<dbReference type="EMBL" id="CP061539">
    <property type="protein sequence ID" value="QNV38770.1"/>
    <property type="molecule type" value="Genomic_DNA"/>
</dbReference>
<dbReference type="AlphaFoldDB" id="A0A7H2BGH4"/>
<dbReference type="PANTHER" id="PTHR33164">
    <property type="entry name" value="TRANSCRIPTIONAL REGULATOR, MARR FAMILY"/>
    <property type="match status" value="1"/>
</dbReference>
<dbReference type="GO" id="GO:0003700">
    <property type="term" value="F:DNA-binding transcription factor activity"/>
    <property type="evidence" value="ECO:0007669"/>
    <property type="project" value="InterPro"/>
</dbReference>
<gene>
    <name evidence="2" type="ORF">IDM49_00545</name>
</gene>
<dbReference type="GO" id="GO:0006950">
    <property type="term" value="P:response to stress"/>
    <property type="evidence" value="ECO:0007669"/>
    <property type="project" value="TreeGrafter"/>
</dbReference>
<dbReference type="InterPro" id="IPR036390">
    <property type="entry name" value="WH_DNA-bd_sf"/>
</dbReference>
<keyword evidence="3" id="KW-1185">Reference proteome</keyword>
<dbReference type="KEGG" id="rter:IDM49_00545"/>
<proteinExistence type="predicted"/>
<evidence type="ECO:0000313" key="3">
    <source>
        <dbReference type="Proteomes" id="UP000516404"/>
    </source>
</evidence>
<name>A0A7H2BGH4_9MICC</name>
<dbReference type="SMART" id="SM00347">
    <property type="entry name" value="HTH_MARR"/>
    <property type="match status" value="1"/>
</dbReference>